<reference evidence="7 8" key="1">
    <citation type="submission" date="2019-10" db="EMBL/GenBank/DDBJ databases">
        <authorList>
            <person name="Palmer J.M."/>
        </authorList>
    </citation>
    <scope>NUCLEOTIDE SEQUENCE [LARGE SCALE GENOMIC DNA]</scope>
    <source>
        <strain evidence="7 8">TWF696</strain>
    </source>
</reference>
<dbReference type="InterPro" id="IPR053185">
    <property type="entry name" value="SET_domain_protein"/>
</dbReference>
<dbReference type="Gene3D" id="6.10.140.2220">
    <property type="match status" value="1"/>
</dbReference>
<keyword evidence="2 4" id="KW-0863">Zinc-finger</keyword>
<dbReference type="PANTHER" id="PTHR47332">
    <property type="entry name" value="SET DOMAIN-CONTAINING PROTEIN 5"/>
    <property type="match status" value="1"/>
</dbReference>
<evidence type="ECO:0000259" key="6">
    <source>
        <dbReference type="PROSITE" id="PS50865"/>
    </source>
</evidence>
<dbReference type="PROSITE" id="PS01360">
    <property type="entry name" value="ZF_MYND_1"/>
    <property type="match status" value="1"/>
</dbReference>
<dbReference type="EMBL" id="JAVHNQ010000011">
    <property type="protein sequence ID" value="KAK6336449.1"/>
    <property type="molecule type" value="Genomic_DNA"/>
</dbReference>
<feature type="domain" description="SET" evidence="5">
    <location>
        <begin position="13"/>
        <end position="157"/>
    </location>
</feature>
<protein>
    <recommendedName>
        <fullName evidence="9">Suppressor of anucleate metulae protein B</fullName>
    </recommendedName>
</protein>
<sequence length="552" mass="62411">MSTAQGSDPQNQARLYTIQEIPNKGRGLVAATAIVKGTRILCESPLFTVPRQENSQKRLRNSISKKIAALPEEHRQAFYSLHSSFKDEASRELGIVRTNALPLGADAAGGGIFLDACRINHSCNPNAKNTWNENLQKITIHASRDIAKGEEITIFYLAARRNRSVRQRELQTSFRFTCSCDLCSLPPDQRKISDERCDEIQRLDNLIGYGMGLSSSPVQALHHTHKLLNLLDEEGFADASASRAYYDAFQIAIMHGDKARATVFAERAASTRLILEGEDSPTVQEMERLARNPSHHATYGYSTKWKTSADAIPRELDKDAFERWLWRKGAATVSQHADFRNETTFPAFEDLPGDNDISLDYWDTVEGFSYHPRRHWCFLSEIVDVQSLIRLQFFVKDKNGREVPIFFYTDGRGSELDPARIRPGFTVAVLYAEQHGFLDFSVGIRHENPTSMKIFPVSLDKLLVLSDKIQKYAAEVNGVRTCQGCDRKAASLQRCARCGLFWYCNKDCQVAGWSQKGHKADCKLLKDPDLRGMFLMNWDVFESHHSFAESKS</sequence>
<dbReference type="PROSITE" id="PS50280">
    <property type="entry name" value="SET"/>
    <property type="match status" value="1"/>
</dbReference>
<evidence type="ECO:0000256" key="2">
    <source>
        <dbReference type="ARBA" id="ARBA00022771"/>
    </source>
</evidence>
<dbReference type="Pfam" id="PF01753">
    <property type="entry name" value="zf-MYND"/>
    <property type="match status" value="1"/>
</dbReference>
<dbReference type="Gene3D" id="2.170.270.10">
    <property type="entry name" value="SET domain"/>
    <property type="match status" value="1"/>
</dbReference>
<feature type="domain" description="MYND-type" evidence="6">
    <location>
        <begin position="482"/>
        <end position="522"/>
    </location>
</feature>
<dbReference type="CDD" id="cd20071">
    <property type="entry name" value="SET_SMYD"/>
    <property type="match status" value="1"/>
</dbReference>
<gene>
    <name evidence="7" type="ORF">TWF696_002002</name>
</gene>
<proteinExistence type="predicted"/>
<dbReference type="SUPFAM" id="SSF82199">
    <property type="entry name" value="SET domain"/>
    <property type="match status" value="1"/>
</dbReference>
<name>A0AAV9U9H2_9PEZI</name>
<dbReference type="Pfam" id="PF00856">
    <property type="entry name" value="SET"/>
    <property type="match status" value="1"/>
</dbReference>
<evidence type="ECO:0000256" key="3">
    <source>
        <dbReference type="ARBA" id="ARBA00022833"/>
    </source>
</evidence>
<dbReference type="AlphaFoldDB" id="A0AAV9U9H2"/>
<keyword evidence="3" id="KW-0862">Zinc</keyword>
<dbReference type="PROSITE" id="PS50865">
    <property type="entry name" value="ZF_MYND_2"/>
    <property type="match status" value="1"/>
</dbReference>
<dbReference type="PANTHER" id="PTHR47332:SF2">
    <property type="entry name" value="SET-6"/>
    <property type="match status" value="1"/>
</dbReference>
<dbReference type="Proteomes" id="UP001375240">
    <property type="component" value="Unassembled WGS sequence"/>
</dbReference>
<evidence type="ECO:0000256" key="4">
    <source>
        <dbReference type="PROSITE-ProRule" id="PRU00134"/>
    </source>
</evidence>
<dbReference type="InterPro" id="IPR001214">
    <property type="entry name" value="SET_dom"/>
</dbReference>
<dbReference type="InterPro" id="IPR002893">
    <property type="entry name" value="Znf_MYND"/>
</dbReference>
<dbReference type="InterPro" id="IPR046341">
    <property type="entry name" value="SET_dom_sf"/>
</dbReference>
<comment type="caution">
    <text evidence="7">The sequence shown here is derived from an EMBL/GenBank/DDBJ whole genome shotgun (WGS) entry which is preliminary data.</text>
</comment>
<accession>A0AAV9U9H2</accession>
<dbReference type="InterPro" id="IPR011990">
    <property type="entry name" value="TPR-like_helical_dom_sf"/>
</dbReference>
<dbReference type="GO" id="GO:0008270">
    <property type="term" value="F:zinc ion binding"/>
    <property type="evidence" value="ECO:0007669"/>
    <property type="project" value="UniProtKB-KW"/>
</dbReference>
<dbReference type="SUPFAM" id="SSF144232">
    <property type="entry name" value="HIT/MYND zinc finger-like"/>
    <property type="match status" value="1"/>
</dbReference>
<evidence type="ECO:0000259" key="5">
    <source>
        <dbReference type="PROSITE" id="PS50280"/>
    </source>
</evidence>
<dbReference type="SMART" id="SM00317">
    <property type="entry name" value="SET"/>
    <property type="match status" value="1"/>
</dbReference>
<evidence type="ECO:0000313" key="8">
    <source>
        <dbReference type="Proteomes" id="UP001375240"/>
    </source>
</evidence>
<keyword evidence="1" id="KW-0479">Metal-binding</keyword>
<evidence type="ECO:0008006" key="9">
    <source>
        <dbReference type="Google" id="ProtNLM"/>
    </source>
</evidence>
<organism evidence="7 8">
    <name type="scientific">Orbilia brochopaga</name>
    <dbReference type="NCBI Taxonomy" id="3140254"/>
    <lineage>
        <taxon>Eukaryota</taxon>
        <taxon>Fungi</taxon>
        <taxon>Dikarya</taxon>
        <taxon>Ascomycota</taxon>
        <taxon>Pezizomycotina</taxon>
        <taxon>Orbiliomycetes</taxon>
        <taxon>Orbiliales</taxon>
        <taxon>Orbiliaceae</taxon>
        <taxon>Orbilia</taxon>
    </lineage>
</organism>
<dbReference type="Gene3D" id="1.25.40.10">
    <property type="entry name" value="Tetratricopeptide repeat domain"/>
    <property type="match status" value="1"/>
</dbReference>
<evidence type="ECO:0000313" key="7">
    <source>
        <dbReference type="EMBL" id="KAK6336449.1"/>
    </source>
</evidence>
<keyword evidence="8" id="KW-1185">Reference proteome</keyword>
<evidence type="ECO:0000256" key="1">
    <source>
        <dbReference type="ARBA" id="ARBA00022723"/>
    </source>
</evidence>